<keyword evidence="8" id="KW-1185">Reference proteome</keyword>
<feature type="transmembrane region" description="Helical" evidence="6">
    <location>
        <begin position="215"/>
        <end position="235"/>
    </location>
</feature>
<dbReference type="HOGENOM" id="CLU_009313_4_2_1"/>
<reference evidence="8" key="1">
    <citation type="journal article" date="2012" name="Nat. Biotechnol.">
        <title>Reference genome sequence of the model plant Setaria.</title>
        <authorList>
            <person name="Bennetzen J.L."/>
            <person name="Schmutz J."/>
            <person name="Wang H."/>
            <person name="Percifield R."/>
            <person name="Hawkins J."/>
            <person name="Pontaroli A.C."/>
            <person name="Estep M."/>
            <person name="Feng L."/>
            <person name="Vaughn J.N."/>
            <person name="Grimwood J."/>
            <person name="Jenkins J."/>
            <person name="Barry K."/>
            <person name="Lindquist E."/>
            <person name="Hellsten U."/>
            <person name="Deshpande S."/>
            <person name="Wang X."/>
            <person name="Wu X."/>
            <person name="Mitros T."/>
            <person name="Triplett J."/>
            <person name="Yang X."/>
            <person name="Ye C.Y."/>
            <person name="Mauro-Herrera M."/>
            <person name="Wang L."/>
            <person name="Li P."/>
            <person name="Sharma M."/>
            <person name="Sharma R."/>
            <person name="Ronald P.C."/>
            <person name="Panaud O."/>
            <person name="Kellogg E.A."/>
            <person name="Brutnell T.P."/>
            <person name="Doust A.N."/>
            <person name="Tuskan G.A."/>
            <person name="Rokhsar D."/>
            <person name="Devos K.M."/>
        </authorList>
    </citation>
    <scope>NUCLEOTIDE SEQUENCE [LARGE SCALE GENOMIC DNA]</scope>
    <source>
        <strain evidence="8">cv. Yugu1</strain>
    </source>
</reference>
<dbReference type="InterPro" id="IPR036259">
    <property type="entry name" value="MFS_trans_sf"/>
</dbReference>
<dbReference type="SUPFAM" id="SSF103473">
    <property type="entry name" value="MFS general substrate transporter"/>
    <property type="match status" value="1"/>
</dbReference>
<dbReference type="GO" id="GO:0005886">
    <property type="term" value="C:plasma membrane"/>
    <property type="evidence" value="ECO:0000318"/>
    <property type="project" value="GO_Central"/>
</dbReference>
<dbReference type="InParanoid" id="K3ZLT7"/>
<evidence type="ECO:0000313" key="7">
    <source>
        <dbReference type="EnsemblPlants" id="KQK94474"/>
    </source>
</evidence>
<feature type="transmembrane region" description="Helical" evidence="6">
    <location>
        <begin position="183"/>
        <end position="203"/>
    </location>
</feature>
<feature type="transmembrane region" description="Helical" evidence="6">
    <location>
        <begin position="455"/>
        <end position="477"/>
    </location>
</feature>
<dbReference type="Gene3D" id="1.20.1250.20">
    <property type="entry name" value="MFS general substrate transporter like domains"/>
    <property type="match status" value="1"/>
</dbReference>
<evidence type="ECO:0000256" key="5">
    <source>
        <dbReference type="ARBA" id="ARBA00023136"/>
    </source>
</evidence>
<proteinExistence type="inferred from homology"/>
<dbReference type="EMBL" id="AGNK02004887">
    <property type="status" value="NOT_ANNOTATED_CDS"/>
    <property type="molecule type" value="Genomic_DNA"/>
</dbReference>
<dbReference type="PANTHER" id="PTHR11654">
    <property type="entry name" value="OLIGOPEPTIDE TRANSPORTER-RELATED"/>
    <property type="match status" value="1"/>
</dbReference>
<feature type="transmembrane region" description="Helical" evidence="6">
    <location>
        <begin position="91"/>
        <end position="115"/>
    </location>
</feature>
<dbReference type="InterPro" id="IPR000109">
    <property type="entry name" value="POT_fam"/>
</dbReference>
<evidence type="ECO:0000256" key="3">
    <source>
        <dbReference type="ARBA" id="ARBA00022692"/>
    </source>
</evidence>
<comment type="similarity">
    <text evidence="2">Belongs to the major facilitator superfamily. Proton-dependent oligopeptide transporter (POT/PTR) (TC 2.A.17) family.</text>
</comment>
<evidence type="ECO:0000313" key="8">
    <source>
        <dbReference type="Proteomes" id="UP000004995"/>
    </source>
</evidence>
<feature type="transmembrane region" description="Helical" evidence="6">
    <location>
        <begin position="413"/>
        <end position="430"/>
    </location>
</feature>
<dbReference type="CDD" id="cd17416">
    <property type="entry name" value="MFS_NPF1_2"/>
    <property type="match status" value="1"/>
</dbReference>
<evidence type="ECO:0000256" key="4">
    <source>
        <dbReference type="ARBA" id="ARBA00022989"/>
    </source>
</evidence>
<evidence type="ECO:0000256" key="6">
    <source>
        <dbReference type="SAM" id="Phobius"/>
    </source>
</evidence>
<evidence type="ECO:0000256" key="1">
    <source>
        <dbReference type="ARBA" id="ARBA00004141"/>
    </source>
</evidence>
<feature type="transmembrane region" description="Helical" evidence="6">
    <location>
        <begin position="532"/>
        <end position="554"/>
    </location>
</feature>
<feature type="transmembrane region" description="Helical" evidence="6">
    <location>
        <begin position="484"/>
        <end position="504"/>
    </location>
</feature>
<dbReference type="EnsemblPlants" id="KQK94474">
    <property type="protein sequence ID" value="KQK94474"/>
    <property type="gene ID" value="SETIT_027549mg"/>
</dbReference>
<sequence length="579" mass="62661">VFETMEGVHEEQHQAHVLGKKGLRLIPVIIANEVSERIVSASVGANLMIYLTTKYHLGAASSAIIIFVYIAAANFLPVCGAIVSDALLGRCLMVTVTLFSCTIGTTLLCLTSVIPRLTPPDCTTPNQGCTSSTPLQLFVLCASLGFMALGASGVRPCCLAFAEDQIAHWDTARKDRALRVLFSWYYVSVGFSQIVAVTVLVYFQDKMGWKVGFMVPAAIMTSVTLLNLAVSPFYVKVKPQTSMWAGLLKVALAAVNNRDLELPEANHHGVQFHSLPGSTQVVPSEKMRFLNKACLVRTRAGSSTNNEGSDSTCPRCTCTVEQVENLKSALSVMPMWSAMVMSFLLQSSSFGVLQAATTDRRIGTTRFQIPAGSISIFEITTFTVWSGCYDSYVLPLLRRVTGRQRVLTLKQRMGIGLFLAVVSMAVASAVEARRREAATRQGALRMSALWLAPQYVLMGLAGAFGAIAQIEFYYAVLPKSMGSFVLALLFFGGGVASIMGTVIIKLVNVVTGGGGAVPWISDDLDRGRYDCYYRLLAVLGAIDFVYFVVCAYVFNETAQNMSLEVDADDEAEEAVESTG</sequence>
<keyword evidence="3 6" id="KW-0812">Transmembrane</keyword>
<comment type="subcellular location">
    <subcellularLocation>
        <location evidence="1">Membrane</location>
        <topology evidence="1">Multi-pass membrane protein</topology>
    </subcellularLocation>
</comment>
<dbReference type="OMA" id="SAMIMTF"/>
<feature type="transmembrane region" description="Helical" evidence="6">
    <location>
        <begin position="55"/>
        <end position="79"/>
    </location>
</feature>
<reference evidence="7" key="2">
    <citation type="submission" date="2018-08" db="UniProtKB">
        <authorList>
            <consortium name="EnsemblPlants"/>
        </authorList>
    </citation>
    <scope>IDENTIFICATION</scope>
    <source>
        <strain evidence="7">Yugu1</strain>
    </source>
</reference>
<dbReference type="AlphaFoldDB" id="K3ZLT7"/>
<accession>K3ZLT7</accession>
<evidence type="ECO:0008006" key="9">
    <source>
        <dbReference type="Google" id="ProtNLM"/>
    </source>
</evidence>
<dbReference type="eggNOG" id="KOG1237">
    <property type="taxonomic scope" value="Eukaryota"/>
</dbReference>
<keyword evidence="4 6" id="KW-1133">Transmembrane helix</keyword>
<protein>
    <recommendedName>
        <fullName evidence="9">Major facilitator superfamily (MFS) profile domain-containing protein</fullName>
    </recommendedName>
</protein>
<dbReference type="GO" id="GO:0055085">
    <property type="term" value="P:transmembrane transport"/>
    <property type="evidence" value="ECO:0000318"/>
    <property type="project" value="GO_Central"/>
</dbReference>
<dbReference type="FunCoup" id="K3ZLT7">
    <property type="interactions" value="409"/>
</dbReference>
<name>K3ZLT7_SETIT</name>
<dbReference type="Pfam" id="PF00854">
    <property type="entry name" value="PTR2"/>
    <property type="match status" value="1"/>
</dbReference>
<dbReference type="Gramene" id="KQK94474">
    <property type="protein sequence ID" value="KQK94474"/>
    <property type="gene ID" value="SETIT_027549mg"/>
</dbReference>
<evidence type="ECO:0000256" key="2">
    <source>
        <dbReference type="ARBA" id="ARBA00005982"/>
    </source>
</evidence>
<keyword evidence="5 6" id="KW-0472">Membrane</keyword>
<dbReference type="Proteomes" id="UP000004995">
    <property type="component" value="Unassembled WGS sequence"/>
</dbReference>
<organism evidence="7 8">
    <name type="scientific">Setaria italica</name>
    <name type="common">Foxtail millet</name>
    <name type="synonym">Panicum italicum</name>
    <dbReference type="NCBI Taxonomy" id="4555"/>
    <lineage>
        <taxon>Eukaryota</taxon>
        <taxon>Viridiplantae</taxon>
        <taxon>Streptophyta</taxon>
        <taxon>Embryophyta</taxon>
        <taxon>Tracheophyta</taxon>
        <taxon>Spermatophyta</taxon>
        <taxon>Magnoliopsida</taxon>
        <taxon>Liliopsida</taxon>
        <taxon>Poales</taxon>
        <taxon>Poaceae</taxon>
        <taxon>PACMAD clade</taxon>
        <taxon>Panicoideae</taxon>
        <taxon>Panicodae</taxon>
        <taxon>Paniceae</taxon>
        <taxon>Cenchrinae</taxon>
        <taxon>Setaria</taxon>
    </lineage>
</organism>
<dbReference type="GO" id="GO:0022857">
    <property type="term" value="F:transmembrane transporter activity"/>
    <property type="evidence" value="ECO:0000318"/>
    <property type="project" value="GO_Central"/>
</dbReference>
<feature type="transmembrane region" description="Helical" evidence="6">
    <location>
        <begin position="135"/>
        <end position="162"/>
    </location>
</feature>